<sequence length="197" mass="21785">MSATDFLIAGLGNPGQKYATTRHNAGFLALDHFASQQGWSITSSRYQGLYCRERLGDRQVVLVKPQTFMNKSGQCVAGFTRFFKIPLQNILVVHDDLDLAPGRIKIVARGGAGGHNGIRSIISHLGSSEFARVKIGIGRPEVNDSGRGMPVERYVLAPFTPEEQRLFEERLDLVCQAIETFITDGVQVCMNRFNGRT</sequence>
<comment type="catalytic activity">
    <reaction evidence="7 8">
        <text>an N-acyl-L-alpha-aminoacyl-tRNA + H2O = an N-acyl-L-amino acid + a tRNA + H(+)</text>
        <dbReference type="Rhea" id="RHEA:54448"/>
        <dbReference type="Rhea" id="RHEA-COMP:10123"/>
        <dbReference type="Rhea" id="RHEA-COMP:13883"/>
        <dbReference type="ChEBI" id="CHEBI:15377"/>
        <dbReference type="ChEBI" id="CHEBI:15378"/>
        <dbReference type="ChEBI" id="CHEBI:59874"/>
        <dbReference type="ChEBI" id="CHEBI:78442"/>
        <dbReference type="ChEBI" id="CHEBI:138191"/>
        <dbReference type="EC" id="3.1.1.29"/>
    </reaction>
</comment>
<feature type="binding site" evidence="7">
    <location>
        <position position="18"/>
    </location>
    <ligand>
        <name>tRNA</name>
        <dbReference type="ChEBI" id="CHEBI:17843"/>
    </ligand>
</feature>
<comment type="similarity">
    <text evidence="5 7 9">Belongs to the PTH family.</text>
</comment>
<dbReference type="NCBIfam" id="TIGR00447">
    <property type="entry name" value="pth"/>
    <property type="match status" value="1"/>
</dbReference>
<name>A0A915U5C7_9BACT</name>
<dbReference type="RefSeq" id="WP_267928815.1">
    <property type="nucleotide sequence ID" value="NZ_AP024233.1"/>
</dbReference>
<dbReference type="GO" id="GO:0005737">
    <property type="term" value="C:cytoplasm"/>
    <property type="evidence" value="ECO:0007669"/>
    <property type="project" value="UniProtKB-SubCell"/>
</dbReference>
<comment type="function">
    <text evidence="7">Hydrolyzes ribosome-free peptidyl-tRNAs (with 1 or more amino acids incorporated), which drop off the ribosome during protein synthesis, or as a result of ribosome stalling.</text>
</comment>
<proteinExistence type="inferred from homology"/>
<dbReference type="HAMAP" id="MF_00083">
    <property type="entry name" value="Pept_tRNA_hydro_bact"/>
    <property type="match status" value="1"/>
</dbReference>
<dbReference type="GO" id="GO:0000049">
    <property type="term" value="F:tRNA binding"/>
    <property type="evidence" value="ECO:0007669"/>
    <property type="project" value="UniProtKB-UniRule"/>
</dbReference>
<dbReference type="EMBL" id="AP024233">
    <property type="protein sequence ID" value="BCO08932.1"/>
    <property type="molecule type" value="Genomic_DNA"/>
</dbReference>
<keyword evidence="3 7" id="KW-0378">Hydrolase</keyword>
<feature type="site" description="Stabilizes the basic form of H active site to accept a proton" evidence="7">
    <location>
        <position position="95"/>
    </location>
</feature>
<keyword evidence="4 7" id="KW-0694">RNA-binding</keyword>
<evidence type="ECO:0000256" key="8">
    <source>
        <dbReference type="RuleBase" id="RU000673"/>
    </source>
</evidence>
<dbReference type="PANTHER" id="PTHR17224">
    <property type="entry name" value="PEPTIDYL-TRNA HYDROLASE"/>
    <property type="match status" value="1"/>
</dbReference>
<dbReference type="PANTHER" id="PTHR17224:SF1">
    <property type="entry name" value="PEPTIDYL-TRNA HYDROLASE"/>
    <property type="match status" value="1"/>
</dbReference>
<dbReference type="GO" id="GO:0004045">
    <property type="term" value="F:peptidyl-tRNA hydrolase activity"/>
    <property type="evidence" value="ECO:0007669"/>
    <property type="project" value="UniProtKB-UniRule"/>
</dbReference>
<dbReference type="PROSITE" id="PS01195">
    <property type="entry name" value="PEPT_TRNA_HYDROL_1"/>
    <property type="match status" value="1"/>
</dbReference>
<feature type="binding site" evidence="7">
    <location>
        <position position="116"/>
    </location>
    <ligand>
        <name>tRNA</name>
        <dbReference type="ChEBI" id="CHEBI:17843"/>
    </ligand>
</feature>
<evidence type="ECO:0000313" key="10">
    <source>
        <dbReference type="EMBL" id="BCO08932.1"/>
    </source>
</evidence>
<dbReference type="Gene3D" id="3.40.50.1470">
    <property type="entry name" value="Peptidyl-tRNA hydrolase"/>
    <property type="match status" value="1"/>
</dbReference>
<dbReference type="GO" id="GO:0072344">
    <property type="term" value="P:rescue of stalled ribosome"/>
    <property type="evidence" value="ECO:0007669"/>
    <property type="project" value="UniProtKB-UniRule"/>
</dbReference>
<dbReference type="GO" id="GO:0006515">
    <property type="term" value="P:protein quality control for misfolded or incompletely synthesized proteins"/>
    <property type="evidence" value="ECO:0007669"/>
    <property type="project" value="UniProtKB-UniRule"/>
</dbReference>
<dbReference type="EC" id="3.1.1.29" evidence="1 7"/>
<evidence type="ECO:0000256" key="3">
    <source>
        <dbReference type="ARBA" id="ARBA00022801"/>
    </source>
</evidence>
<evidence type="ECO:0000256" key="7">
    <source>
        <dbReference type="HAMAP-Rule" id="MF_00083"/>
    </source>
</evidence>
<keyword evidence="11" id="KW-1185">Reference proteome</keyword>
<comment type="subunit">
    <text evidence="7">Monomer.</text>
</comment>
<dbReference type="Pfam" id="PF01195">
    <property type="entry name" value="Pept_tRNA_hydro"/>
    <property type="match status" value="1"/>
</dbReference>
<dbReference type="InterPro" id="IPR036416">
    <property type="entry name" value="Pept_tRNA_hydro_sf"/>
</dbReference>
<dbReference type="AlphaFoldDB" id="A0A915U5C7"/>
<reference evidence="10" key="1">
    <citation type="submission" date="2020-12" db="EMBL/GenBank/DDBJ databases">
        <title>Desulfobium dissulfuricans gen. nov., sp. nov., a novel mesophilic, sulfate-reducing bacterium isolated from a deep-sea hydrothermal vent.</title>
        <authorList>
            <person name="Hashimoto Y."/>
            <person name="Tame A."/>
            <person name="Sawayama S."/>
            <person name="Miyazaki J."/>
            <person name="Takai K."/>
            <person name="Nakagawa S."/>
        </authorList>
    </citation>
    <scope>NUCLEOTIDE SEQUENCE</scope>
    <source>
        <strain evidence="10">GF1</strain>
    </source>
</reference>
<feature type="site" description="Discriminates between blocked and unblocked aminoacyl-tRNA" evidence="7">
    <location>
        <position position="13"/>
    </location>
</feature>
<evidence type="ECO:0000256" key="1">
    <source>
        <dbReference type="ARBA" id="ARBA00013260"/>
    </source>
</evidence>
<comment type="subcellular location">
    <subcellularLocation>
        <location evidence="7">Cytoplasm</location>
    </subcellularLocation>
</comment>
<dbReference type="SUPFAM" id="SSF53178">
    <property type="entry name" value="Peptidyl-tRNA hydrolase-like"/>
    <property type="match status" value="1"/>
</dbReference>
<feature type="binding site" evidence="7">
    <location>
        <position position="68"/>
    </location>
    <ligand>
        <name>tRNA</name>
        <dbReference type="ChEBI" id="CHEBI:17843"/>
    </ligand>
</feature>
<dbReference type="FunFam" id="3.40.50.1470:FF:000001">
    <property type="entry name" value="Peptidyl-tRNA hydrolase"/>
    <property type="match status" value="1"/>
</dbReference>
<evidence type="ECO:0000256" key="9">
    <source>
        <dbReference type="RuleBase" id="RU004320"/>
    </source>
</evidence>
<evidence type="ECO:0000256" key="2">
    <source>
        <dbReference type="ARBA" id="ARBA00022555"/>
    </source>
</evidence>
<comment type="function">
    <text evidence="7">Catalyzes the release of premature peptidyl moieties from peptidyl-tRNA molecules trapped in stalled 50S ribosomal subunits, and thus maintains levels of free tRNAs and 50S ribosomes.</text>
</comment>
<dbReference type="CDD" id="cd00462">
    <property type="entry name" value="PTH"/>
    <property type="match status" value="1"/>
</dbReference>
<organism evidence="10 11">
    <name type="scientific">Desulfolithobacter dissulfuricans</name>
    <dbReference type="NCBI Taxonomy" id="2795293"/>
    <lineage>
        <taxon>Bacteria</taxon>
        <taxon>Pseudomonadati</taxon>
        <taxon>Thermodesulfobacteriota</taxon>
        <taxon>Desulfobulbia</taxon>
        <taxon>Desulfobulbales</taxon>
        <taxon>Desulfobulbaceae</taxon>
        <taxon>Desulfolithobacter</taxon>
    </lineage>
</organism>
<dbReference type="PROSITE" id="PS01196">
    <property type="entry name" value="PEPT_TRNA_HYDROL_2"/>
    <property type="match status" value="1"/>
</dbReference>
<feature type="binding site" evidence="7">
    <location>
        <position position="70"/>
    </location>
    <ligand>
        <name>tRNA</name>
        <dbReference type="ChEBI" id="CHEBI:17843"/>
    </ligand>
</feature>
<evidence type="ECO:0000256" key="6">
    <source>
        <dbReference type="ARBA" id="ARBA00050038"/>
    </source>
</evidence>
<gene>
    <name evidence="7 10" type="primary">pth</name>
    <name evidence="10" type="ORF">GF1_13080</name>
</gene>
<dbReference type="InterPro" id="IPR001328">
    <property type="entry name" value="Pept_tRNA_hydro"/>
</dbReference>
<dbReference type="InterPro" id="IPR018171">
    <property type="entry name" value="Pept_tRNA_hydro_CS"/>
</dbReference>
<dbReference type="Proteomes" id="UP001063350">
    <property type="component" value="Chromosome"/>
</dbReference>
<evidence type="ECO:0000313" key="11">
    <source>
        <dbReference type="Proteomes" id="UP001063350"/>
    </source>
</evidence>
<keyword evidence="2 7" id="KW-0820">tRNA-binding</keyword>
<accession>A0A915U5C7</accession>
<evidence type="ECO:0000256" key="5">
    <source>
        <dbReference type="ARBA" id="ARBA00038063"/>
    </source>
</evidence>
<protein>
    <recommendedName>
        <fullName evidence="6 7">Peptidyl-tRNA hydrolase</fullName>
        <shortName evidence="7">Pth</shortName>
        <ecNumber evidence="1 7">3.1.1.29</ecNumber>
    </recommendedName>
</protein>
<evidence type="ECO:0000256" key="4">
    <source>
        <dbReference type="ARBA" id="ARBA00022884"/>
    </source>
</evidence>
<keyword evidence="7" id="KW-0963">Cytoplasm</keyword>
<feature type="active site" description="Proton acceptor" evidence="7">
    <location>
        <position position="23"/>
    </location>
</feature>
<dbReference type="KEGG" id="ddu:GF1_13080"/>